<proteinExistence type="predicted"/>
<organism evidence="2 3">
    <name type="scientific">Apibacter adventoris</name>
    <dbReference type="NCBI Taxonomy" id="1679466"/>
    <lineage>
        <taxon>Bacteria</taxon>
        <taxon>Pseudomonadati</taxon>
        <taxon>Bacteroidota</taxon>
        <taxon>Flavobacteriia</taxon>
        <taxon>Flavobacteriales</taxon>
        <taxon>Weeksellaceae</taxon>
        <taxon>Apibacter</taxon>
    </lineage>
</organism>
<sequence length="154" mass="18231">MIEIFIGVSAFLFLLILFFILRKKKKITKEVKFTSLPEKNISVDNKKKEIVKEFELTVLGTDEKAKRTSRNRQMLLMEMSSYDEVILELSKEKNNIWVLNENRYDIGYLSKEDRDLILPYIENNEYSIETGVERFFRSERGESLIIYVTVLGFI</sequence>
<dbReference type="EMBL" id="PSZM01000047">
    <property type="protein sequence ID" value="PQL89492.1"/>
    <property type="molecule type" value="Genomic_DNA"/>
</dbReference>
<protein>
    <recommendedName>
        <fullName evidence="4">HIRAN domain-containing protein</fullName>
    </recommendedName>
</protein>
<keyword evidence="1" id="KW-1133">Transmembrane helix</keyword>
<keyword evidence="1" id="KW-0812">Transmembrane</keyword>
<evidence type="ECO:0000313" key="2">
    <source>
        <dbReference type="EMBL" id="PQL89492.1"/>
    </source>
</evidence>
<reference evidence="2 3" key="1">
    <citation type="submission" date="2018-02" db="EMBL/GenBank/DDBJ databases">
        <title>Genome sequences of Apibacter spp., gut symbionts of Asian honey bees.</title>
        <authorList>
            <person name="Kwong W.K."/>
            <person name="Steele M.I."/>
            <person name="Moran N.A."/>
        </authorList>
    </citation>
    <scope>NUCLEOTIDE SEQUENCE [LARGE SCALE GENOMIC DNA]</scope>
    <source>
        <strain evidence="3">wkB301</strain>
    </source>
</reference>
<evidence type="ECO:0008006" key="4">
    <source>
        <dbReference type="Google" id="ProtNLM"/>
    </source>
</evidence>
<keyword evidence="3" id="KW-1185">Reference proteome</keyword>
<dbReference type="AlphaFoldDB" id="A0A2S8A4L4"/>
<evidence type="ECO:0000256" key="1">
    <source>
        <dbReference type="SAM" id="Phobius"/>
    </source>
</evidence>
<dbReference type="Proteomes" id="UP000238042">
    <property type="component" value="Unassembled WGS sequence"/>
</dbReference>
<keyword evidence="1" id="KW-0472">Membrane</keyword>
<accession>A0A2S8A4L4</accession>
<name>A0A2S8A4L4_9FLAO</name>
<dbReference type="OrthoDB" id="1454628at2"/>
<gene>
    <name evidence="2" type="ORF">C4S77_12695</name>
</gene>
<evidence type="ECO:0000313" key="3">
    <source>
        <dbReference type="Proteomes" id="UP000238042"/>
    </source>
</evidence>
<comment type="caution">
    <text evidence="2">The sequence shown here is derived from an EMBL/GenBank/DDBJ whole genome shotgun (WGS) entry which is preliminary data.</text>
</comment>
<feature type="transmembrane region" description="Helical" evidence="1">
    <location>
        <begin position="6"/>
        <end position="22"/>
    </location>
</feature>
<dbReference type="RefSeq" id="WP_105247873.1">
    <property type="nucleotide sequence ID" value="NZ_PSZM01000047.1"/>
</dbReference>